<comment type="caution">
    <text evidence="1">The sequence shown here is derived from an EMBL/GenBank/DDBJ whole genome shotgun (WGS) entry which is preliminary data.</text>
</comment>
<evidence type="ECO:0000313" key="2">
    <source>
        <dbReference type="Proteomes" id="UP001165063"/>
    </source>
</evidence>
<gene>
    <name evidence="1" type="ORF">Amon01_000232100</name>
</gene>
<dbReference type="OrthoDB" id="3984394at2759"/>
<dbReference type="Proteomes" id="UP001165063">
    <property type="component" value="Unassembled WGS sequence"/>
</dbReference>
<proteinExistence type="predicted"/>
<protein>
    <submittedName>
        <fullName evidence="1">Unnamed protein product</fullName>
    </submittedName>
</protein>
<keyword evidence="2" id="KW-1185">Reference proteome</keyword>
<evidence type="ECO:0000313" key="1">
    <source>
        <dbReference type="EMBL" id="GMG21886.1"/>
    </source>
</evidence>
<reference evidence="1" key="1">
    <citation type="submission" date="2023-04" db="EMBL/GenBank/DDBJ databases">
        <title>Ambrosiozyma monospora NBRC 1965.</title>
        <authorList>
            <person name="Ichikawa N."/>
            <person name="Sato H."/>
            <person name="Tonouchi N."/>
        </authorList>
    </citation>
    <scope>NUCLEOTIDE SEQUENCE</scope>
    <source>
        <strain evidence="1">NBRC 1965</strain>
    </source>
</reference>
<dbReference type="AlphaFoldDB" id="A0A9W6YV64"/>
<name>A0A9W6YV64_AMBMO</name>
<sequence length="143" mass="15911">MLRLSTKLFPTRMSSSMSPKSISNMNLSSRCMSTPTQNANTLTALNNSTRKNFTSYSKPALSYYDMYNTNHQMEYLENEDSGAANLSHKSHPTVINNGFADVAHDELTHIDSAESDVYSIPDEHFVPQISTDGEAHHNGHSKV</sequence>
<organism evidence="1 2">
    <name type="scientific">Ambrosiozyma monospora</name>
    <name type="common">Yeast</name>
    <name type="synonym">Endomycopsis monosporus</name>
    <dbReference type="NCBI Taxonomy" id="43982"/>
    <lineage>
        <taxon>Eukaryota</taxon>
        <taxon>Fungi</taxon>
        <taxon>Dikarya</taxon>
        <taxon>Ascomycota</taxon>
        <taxon>Saccharomycotina</taxon>
        <taxon>Pichiomycetes</taxon>
        <taxon>Pichiales</taxon>
        <taxon>Pichiaceae</taxon>
        <taxon>Ambrosiozyma</taxon>
    </lineage>
</organism>
<dbReference type="EMBL" id="BSXU01000832">
    <property type="protein sequence ID" value="GMG21886.1"/>
    <property type="molecule type" value="Genomic_DNA"/>
</dbReference>
<accession>A0A9W6YV64</accession>